<dbReference type="AlphaFoldDB" id="A0AA88NIC1"/>
<dbReference type="SMART" id="SM00775">
    <property type="entry name" value="LNS2"/>
    <property type="match status" value="1"/>
</dbReference>
<dbReference type="GO" id="GO:0003713">
    <property type="term" value="F:transcription coactivator activity"/>
    <property type="evidence" value="ECO:0007669"/>
    <property type="project" value="TreeGrafter"/>
</dbReference>
<evidence type="ECO:0000313" key="8">
    <source>
        <dbReference type="EMBL" id="KAK2859599.1"/>
    </source>
</evidence>
<dbReference type="InterPro" id="IPR007651">
    <property type="entry name" value="Lipin_N"/>
</dbReference>
<reference evidence="8" key="1">
    <citation type="submission" date="2023-07" db="EMBL/GenBank/DDBJ databases">
        <title>Chromosome-level Genome Assembly of Striped Snakehead (Channa striata).</title>
        <authorList>
            <person name="Liu H."/>
        </authorList>
    </citation>
    <scope>NUCLEOTIDE SEQUENCE</scope>
    <source>
        <strain evidence="8">Gz</strain>
        <tissue evidence="8">Muscle</tissue>
    </source>
</reference>
<feature type="compositionally biased region" description="Basic residues" evidence="6">
    <location>
        <begin position="422"/>
        <end position="431"/>
    </location>
</feature>
<feature type="compositionally biased region" description="Polar residues" evidence="6">
    <location>
        <begin position="350"/>
        <end position="388"/>
    </location>
</feature>
<dbReference type="PANTHER" id="PTHR12181">
    <property type="entry name" value="LIPIN"/>
    <property type="match status" value="1"/>
</dbReference>
<keyword evidence="5" id="KW-0378">Hydrolase</keyword>
<evidence type="ECO:0000313" key="9">
    <source>
        <dbReference type="Proteomes" id="UP001187415"/>
    </source>
</evidence>
<dbReference type="InterPro" id="IPR026058">
    <property type="entry name" value="LIPIN"/>
</dbReference>
<evidence type="ECO:0000259" key="7">
    <source>
        <dbReference type="SMART" id="SM00775"/>
    </source>
</evidence>
<comment type="cofactor">
    <cofactor evidence="2">
        <name>Mg(2+)</name>
        <dbReference type="ChEBI" id="CHEBI:18420"/>
    </cofactor>
</comment>
<comment type="similarity">
    <text evidence="3">Belongs to the lipin family.</text>
</comment>
<dbReference type="Pfam" id="PF04571">
    <property type="entry name" value="Lipin_N"/>
    <property type="match status" value="1"/>
</dbReference>
<dbReference type="GO" id="GO:0005634">
    <property type="term" value="C:nucleus"/>
    <property type="evidence" value="ECO:0007669"/>
    <property type="project" value="TreeGrafter"/>
</dbReference>
<dbReference type="GO" id="GO:0009062">
    <property type="term" value="P:fatty acid catabolic process"/>
    <property type="evidence" value="ECO:0007669"/>
    <property type="project" value="TreeGrafter"/>
</dbReference>
<dbReference type="GO" id="GO:0005789">
    <property type="term" value="C:endoplasmic reticulum membrane"/>
    <property type="evidence" value="ECO:0007669"/>
    <property type="project" value="TreeGrafter"/>
</dbReference>
<dbReference type="GO" id="GO:0019432">
    <property type="term" value="P:triglyceride biosynthetic process"/>
    <property type="evidence" value="ECO:0007669"/>
    <property type="project" value="TreeGrafter"/>
</dbReference>
<feature type="compositionally biased region" description="Low complexity" evidence="6">
    <location>
        <begin position="473"/>
        <end position="485"/>
    </location>
</feature>
<accession>A0AA88NIC1</accession>
<dbReference type="EC" id="3.1.3.4" evidence="4"/>
<feature type="region of interest" description="Disordered" evidence="6">
    <location>
        <begin position="470"/>
        <end position="494"/>
    </location>
</feature>
<dbReference type="Pfam" id="PF08235">
    <property type="entry name" value="LNS2"/>
    <property type="match status" value="1"/>
</dbReference>
<feature type="compositionally biased region" description="Polar residues" evidence="6">
    <location>
        <begin position="407"/>
        <end position="417"/>
    </location>
</feature>
<evidence type="ECO:0000256" key="5">
    <source>
        <dbReference type="ARBA" id="ARBA00022801"/>
    </source>
</evidence>
<dbReference type="SUPFAM" id="SSF56784">
    <property type="entry name" value="HAD-like"/>
    <property type="match status" value="1"/>
</dbReference>
<dbReference type="InterPro" id="IPR013209">
    <property type="entry name" value="LNS2"/>
</dbReference>
<dbReference type="Pfam" id="PF16876">
    <property type="entry name" value="Lipin_mid"/>
    <property type="match status" value="1"/>
</dbReference>
<dbReference type="EMBL" id="JAUPFM010000002">
    <property type="protein sequence ID" value="KAK2859599.1"/>
    <property type="molecule type" value="Genomic_DNA"/>
</dbReference>
<evidence type="ECO:0000256" key="2">
    <source>
        <dbReference type="ARBA" id="ARBA00001946"/>
    </source>
</evidence>
<feature type="region of interest" description="Disordered" evidence="6">
    <location>
        <begin position="607"/>
        <end position="643"/>
    </location>
</feature>
<dbReference type="Proteomes" id="UP001187415">
    <property type="component" value="Unassembled WGS sequence"/>
</dbReference>
<feature type="region of interest" description="Disordered" evidence="6">
    <location>
        <begin position="298"/>
        <end position="441"/>
    </location>
</feature>
<feature type="compositionally biased region" description="Basic residues" evidence="6">
    <location>
        <begin position="146"/>
        <end position="159"/>
    </location>
</feature>
<evidence type="ECO:0000256" key="4">
    <source>
        <dbReference type="ARBA" id="ARBA00012638"/>
    </source>
</evidence>
<comment type="catalytic activity">
    <reaction evidence="1">
        <text>a 1,2-diacyl-sn-glycero-3-phosphate + H2O = a 1,2-diacyl-sn-glycerol + phosphate</text>
        <dbReference type="Rhea" id="RHEA:27429"/>
        <dbReference type="ChEBI" id="CHEBI:15377"/>
        <dbReference type="ChEBI" id="CHEBI:17815"/>
        <dbReference type="ChEBI" id="CHEBI:43474"/>
        <dbReference type="ChEBI" id="CHEBI:58608"/>
        <dbReference type="EC" id="3.1.3.4"/>
    </reaction>
    <physiologicalReaction direction="left-to-right" evidence="1">
        <dbReference type="Rhea" id="RHEA:27430"/>
    </physiologicalReaction>
</comment>
<feature type="domain" description="LNS2/PITP" evidence="7">
    <location>
        <begin position="721"/>
        <end position="877"/>
    </location>
</feature>
<evidence type="ECO:0000256" key="6">
    <source>
        <dbReference type="SAM" id="MobiDB-lite"/>
    </source>
</evidence>
<dbReference type="GO" id="GO:0045944">
    <property type="term" value="P:positive regulation of transcription by RNA polymerase II"/>
    <property type="evidence" value="ECO:0007669"/>
    <property type="project" value="TreeGrafter"/>
</dbReference>
<dbReference type="InterPro" id="IPR036412">
    <property type="entry name" value="HAD-like_sf"/>
</dbReference>
<feature type="compositionally biased region" description="Basic and acidic residues" evidence="6">
    <location>
        <begin position="329"/>
        <end position="349"/>
    </location>
</feature>
<dbReference type="InterPro" id="IPR031315">
    <property type="entry name" value="LNS2/PITP"/>
</dbReference>
<feature type="compositionally biased region" description="Basic and acidic residues" evidence="6">
    <location>
        <begin position="608"/>
        <end position="617"/>
    </location>
</feature>
<organism evidence="8 9">
    <name type="scientific">Channa striata</name>
    <name type="common">Snakehead murrel</name>
    <name type="synonym">Ophicephalus striatus</name>
    <dbReference type="NCBI Taxonomy" id="64152"/>
    <lineage>
        <taxon>Eukaryota</taxon>
        <taxon>Metazoa</taxon>
        <taxon>Chordata</taxon>
        <taxon>Craniata</taxon>
        <taxon>Vertebrata</taxon>
        <taxon>Euteleostomi</taxon>
        <taxon>Actinopterygii</taxon>
        <taxon>Neopterygii</taxon>
        <taxon>Teleostei</taxon>
        <taxon>Neoteleostei</taxon>
        <taxon>Acanthomorphata</taxon>
        <taxon>Anabantaria</taxon>
        <taxon>Anabantiformes</taxon>
        <taxon>Channoidei</taxon>
        <taxon>Channidae</taxon>
        <taxon>Channa</taxon>
    </lineage>
</organism>
<dbReference type="PANTHER" id="PTHR12181:SF11">
    <property type="entry name" value="PHOSPHATIDATE PHOSPHATASE LPIN2"/>
    <property type="match status" value="1"/>
</dbReference>
<protein>
    <recommendedName>
        <fullName evidence="4">phosphatidate phosphatase</fullName>
        <ecNumber evidence="4">3.1.3.4</ecNumber>
    </recommendedName>
</protein>
<dbReference type="GO" id="GO:0005829">
    <property type="term" value="C:cytosol"/>
    <property type="evidence" value="ECO:0007669"/>
    <property type="project" value="TreeGrafter"/>
</dbReference>
<comment type="caution">
    <text evidence="8">The sequence shown here is derived from an EMBL/GenBank/DDBJ whole genome shotgun (WGS) entry which is preliminary data.</text>
</comment>
<proteinExistence type="inferred from homology"/>
<evidence type="ECO:0000256" key="3">
    <source>
        <dbReference type="ARBA" id="ARBA00005476"/>
    </source>
</evidence>
<name>A0AA88NIC1_CHASR</name>
<dbReference type="InterPro" id="IPR031703">
    <property type="entry name" value="Lipin_mid"/>
</dbReference>
<dbReference type="GO" id="GO:0008195">
    <property type="term" value="F:phosphatidate phosphatase activity"/>
    <property type="evidence" value="ECO:0007669"/>
    <property type="project" value="UniProtKB-EC"/>
</dbReference>
<dbReference type="GO" id="GO:0032869">
    <property type="term" value="P:cellular response to insulin stimulus"/>
    <property type="evidence" value="ECO:0007669"/>
    <property type="project" value="TreeGrafter"/>
</dbReference>
<keyword evidence="9" id="KW-1185">Reference proteome</keyword>
<feature type="region of interest" description="Disordered" evidence="6">
    <location>
        <begin position="123"/>
        <end position="174"/>
    </location>
</feature>
<gene>
    <name evidence="8" type="ORF">Q5P01_004219</name>
</gene>
<sequence length="932" mass="104317">MNYVGQLAGQVLVTVKELYKGINQATLSGCIDVIVVRQPDGTFQCSPFHVRFGKLGVLRSREKVIDVEINGEPVELHMKLGDNGEAFFVQETEQHNEIVPAHLVTSPIPTDVVLFRSRENRCGGSTAESSQPLNPEDIQLCSSSASKKKKRRRRKHKAEPRKEEQTPAGGELELCELSSDEEQCTQSGRASSLSLLKENMDYRQQQLQWDSYPFSDGDWSSCPAREMSESMSPKSDSELTVKPTESVLRAESHMQWTWGEFPESTRVNKKDKSEAKTLTITPSEKTHFRVILSSEAMGEVSKEGERPTDQVCSIIKPEPRIIKPVQRSRTPERPDALSHAANVEEHKTELSSVRSSSFTPETSPTNSELNTQTVRKARWTSSPPSRRNSVPAADGGSSMARECVSGGNDTRLSSKGTDSPIKRRAVRKRSQHQGPEDIYLDDLNALEPDVVARYFPKSESEQVPKHWVEVGRRSGSQSPQSVGSGAADSGTECLSDSAGDLPDVTLSLCGGVGENSEICKEKFMEHIITYNEFAENPAIIDNPNLVVKIANRYYNWTLAAPLILSMQAFQKNLPKATEEAWVKDKMPKKSGRWWFWRKSSVKQSSSEIKLERQESLTRDSPALHPAPETQQKTAEWSSDDETKQINAVTPALMPTERGQTESSATAPCLSYKKSLRLSTDQIARLKLRDGPNDVTFSITTQYQGTCRCEGTIYLWNWDDKVVISDIDGTITKSDVFGQILPQLGKDWTHQGIAKLYHSVHENGYKFLYCSARAIGMADMTRGYLHGVNDRGTLLPQGPLTLSPSSLFSAFHREVIEKKPEKFKIECLTDIKNLFFPNTNPFYAAFGNRESDVFAYKKVGVPACRIFTVNPKGELILEQAKGNKTSYSRLSELVEHVFPLRSSQHNATFSCPEFSSFCYWRQPIVEVCFEELL</sequence>
<evidence type="ECO:0000256" key="1">
    <source>
        <dbReference type="ARBA" id="ARBA00001180"/>
    </source>
</evidence>